<dbReference type="AlphaFoldDB" id="A0A158KYR5"/>
<reference evidence="3" key="1">
    <citation type="submission" date="2016-01" db="EMBL/GenBank/DDBJ databases">
        <authorList>
            <person name="Peeters C."/>
        </authorList>
    </citation>
    <scope>NUCLEOTIDE SEQUENCE [LARGE SCALE GENOMIC DNA]</scope>
    <source>
        <strain evidence="3">LMG 22940</strain>
    </source>
</reference>
<keyword evidence="4" id="KW-1185">Reference proteome</keyword>
<dbReference type="SUPFAM" id="SSF53448">
    <property type="entry name" value="Nucleotide-diphospho-sugar transferases"/>
    <property type="match status" value="1"/>
</dbReference>
<dbReference type="RefSeq" id="WP_087649758.1">
    <property type="nucleotide sequence ID" value="NZ_FCON02000222.1"/>
</dbReference>
<dbReference type="OrthoDB" id="9781367at2"/>
<evidence type="ECO:0000256" key="1">
    <source>
        <dbReference type="SAM" id="MobiDB-lite"/>
    </source>
</evidence>
<keyword evidence="3" id="KW-0808">Transferase</keyword>
<proteinExistence type="predicted"/>
<name>A0A158KYR5_9BURK</name>
<dbReference type="GO" id="GO:0016740">
    <property type="term" value="F:transferase activity"/>
    <property type="evidence" value="ECO:0007669"/>
    <property type="project" value="UniProtKB-KW"/>
</dbReference>
<comment type="caution">
    <text evidence="3">The sequence shown here is derived from an EMBL/GenBank/DDBJ whole genome shotgun (WGS) entry which is preliminary data.</text>
</comment>
<dbReference type="CDD" id="cd00761">
    <property type="entry name" value="Glyco_tranf_GTA_type"/>
    <property type="match status" value="1"/>
</dbReference>
<evidence type="ECO:0000313" key="4">
    <source>
        <dbReference type="Proteomes" id="UP000054770"/>
    </source>
</evidence>
<gene>
    <name evidence="3" type="ORF">AWB68_07977</name>
</gene>
<feature type="region of interest" description="Disordered" evidence="1">
    <location>
        <begin position="257"/>
        <end position="277"/>
    </location>
</feature>
<protein>
    <submittedName>
        <fullName evidence="3">Glycosyl transferase</fullName>
    </submittedName>
</protein>
<dbReference type="EMBL" id="FCON02000222">
    <property type="protein sequence ID" value="SAL86288.1"/>
    <property type="molecule type" value="Genomic_DNA"/>
</dbReference>
<feature type="domain" description="Glycosyltransferase 2-like" evidence="2">
    <location>
        <begin position="15"/>
        <end position="129"/>
    </location>
</feature>
<organism evidence="3 4">
    <name type="scientific">Caballeronia choica</name>
    <dbReference type="NCBI Taxonomy" id="326476"/>
    <lineage>
        <taxon>Bacteria</taxon>
        <taxon>Pseudomonadati</taxon>
        <taxon>Pseudomonadota</taxon>
        <taxon>Betaproteobacteria</taxon>
        <taxon>Burkholderiales</taxon>
        <taxon>Burkholderiaceae</taxon>
        <taxon>Caballeronia</taxon>
    </lineage>
</organism>
<dbReference type="InterPro" id="IPR001173">
    <property type="entry name" value="Glyco_trans_2-like"/>
</dbReference>
<dbReference type="InterPro" id="IPR029044">
    <property type="entry name" value="Nucleotide-diphossugar_trans"/>
</dbReference>
<evidence type="ECO:0000259" key="2">
    <source>
        <dbReference type="Pfam" id="PF00535"/>
    </source>
</evidence>
<dbReference type="Proteomes" id="UP000054770">
    <property type="component" value="Unassembled WGS sequence"/>
</dbReference>
<dbReference type="Pfam" id="PF00535">
    <property type="entry name" value="Glycos_transf_2"/>
    <property type="match status" value="1"/>
</dbReference>
<accession>A0A158KYR5</accession>
<dbReference type="Gene3D" id="3.90.550.10">
    <property type="entry name" value="Spore Coat Polysaccharide Biosynthesis Protein SpsA, Chain A"/>
    <property type="match status" value="1"/>
</dbReference>
<sequence length="277" mass="31031">MDDPISVVVRTIPDREHFLDKCLFTLSGQTHQNIEVLIVSQQTGDGKGSSMIEDVVDRWKEGFAGVKVFAHTSEADARAKSLNIRKRAVRDRYLAFLDDDDKVYSQHNEKLIKSLAATDHAWAYTDIVQDDLSSSNEDYDFTLRLAFKHGPLYVSGFGVGYCIRNDGSKRVSDGISTARVSAEEPALEYCQTLLDDKKLENFGWWVRELGRLPAVNPTGLSQDGMNHGDEWDSVTGPLAQPPARVLRDEILAIHPLLPRCPEPHSPSPDTGRRRARK</sequence>
<evidence type="ECO:0000313" key="3">
    <source>
        <dbReference type="EMBL" id="SAL86288.1"/>
    </source>
</evidence>